<dbReference type="Pfam" id="PF00501">
    <property type="entry name" value="AMP-binding"/>
    <property type="match status" value="1"/>
</dbReference>
<evidence type="ECO:0000259" key="3">
    <source>
        <dbReference type="Pfam" id="PF00501"/>
    </source>
</evidence>
<dbReference type="Gene3D" id="3.40.50.12780">
    <property type="entry name" value="N-terminal domain of ligase-like"/>
    <property type="match status" value="1"/>
</dbReference>
<comment type="similarity">
    <text evidence="1">Belongs to the ATP-dependent AMP-binding enzyme family.</text>
</comment>
<dbReference type="RefSeq" id="WP_273700042.1">
    <property type="nucleotide sequence ID" value="NZ_CP059572.1"/>
</dbReference>
<feature type="domain" description="AMP-dependent synthetase/ligase" evidence="3">
    <location>
        <begin position="41"/>
        <end position="364"/>
    </location>
</feature>
<accession>A0ABX8QSK6</accession>
<feature type="region of interest" description="Disordered" evidence="2">
    <location>
        <begin position="1"/>
        <end position="28"/>
    </location>
</feature>
<dbReference type="EMBL" id="CP059572">
    <property type="protein sequence ID" value="QXJ21820.1"/>
    <property type="molecule type" value="Genomic_DNA"/>
</dbReference>
<dbReference type="PANTHER" id="PTHR22754:SF32">
    <property type="entry name" value="DISCO-INTERACTING PROTEIN 2"/>
    <property type="match status" value="1"/>
</dbReference>
<dbReference type="InterPro" id="IPR000873">
    <property type="entry name" value="AMP-dep_synth/lig_dom"/>
</dbReference>
<gene>
    <name evidence="4" type="ORF">AGRA3207_002719</name>
</gene>
<protein>
    <submittedName>
        <fullName evidence="4">AMP-binding protein</fullName>
    </submittedName>
</protein>
<dbReference type="InterPro" id="IPR042099">
    <property type="entry name" value="ANL_N_sf"/>
</dbReference>
<proteinExistence type="inferred from homology"/>
<evidence type="ECO:0000256" key="1">
    <source>
        <dbReference type="ARBA" id="ARBA00006432"/>
    </source>
</evidence>
<dbReference type="SUPFAM" id="SSF56801">
    <property type="entry name" value="Acetyl-CoA synthetase-like"/>
    <property type="match status" value="1"/>
</dbReference>
<organism evidence="4 5">
    <name type="scientific">Actinomadura graeca</name>
    <dbReference type="NCBI Taxonomy" id="2750812"/>
    <lineage>
        <taxon>Bacteria</taxon>
        <taxon>Bacillati</taxon>
        <taxon>Actinomycetota</taxon>
        <taxon>Actinomycetes</taxon>
        <taxon>Streptosporangiales</taxon>
        <taxon>Thermomonosporaceae</taxon>
        <taxon>Actinomadura</taxon>
    </lineage>
</organism>
<evidence type="ECO:0000313" key="4">
    <source>
        <dbReference type="EMBL" id="QXJ21820.1"/>
    </source>
</evidence>
<evidence type="ECO:0000256" key="2">
    <source>
        <dbReference type="SAM" id="MobiDB-lite"/>
    </source>
</evidence>
<evidence type="ECO:0000313" key="5">
    <source>
        <dbReference type="Proteomes" id="UP001049518"/>
    </source>
</evidence>
<dbReference type="PANTHER" id="PTHR22754">
    <property type="entry name" value="DISCO-INTERACTING PROTEIN 2 DIP2 -RELATED"/>
    <property type="match status" value="1"/>
</dbReference>
<name>A0ABX8QSK6_9ACTN</name>
<dbReference type="Proteomes" id="UP001049518">
    <property type="component" value="Chromosome"/>
</dbReference>
<reference evidence="4" key="1">
    <citation type="submission" date="2020-07" db="EMBL/GenBank/DDBJ databases">
        <authorList>
            <person name="Tarantini F.S."/>
            <person name="Hong K.W."/>
            <person name="Chan K.G."/>
        </authorList>
    </citation>
    <scope>NUCLEOTIDE SEQUENCE</scope>
    <source>
        <strain evidence="4">32-07</strain>
    </source>
</reference>
<sequence>MSARPDPGGAAGGGAVPATSPATTDAEPRAAGLPTLIDVLRWRACEQPDRRTYTFLTDGETDEACITNAELDAKARAIAAVLRERGLGGERALLLYPPGLDLIAAVFGCLYAGTVAVLAYPPDPGRLARTLPRLLSIVADARPAVLLTTSAVAELGELAFGEDPGLKALPRLTTDDVDAALSATWRDPGVDEDDLAILQYTSGSTADPRGVMLTHASLVDNLRRIQPSFGFRPESHMTLWLPPYHDMGLVGGILTPLYTGSTVTLMSPAAFLRRPARWLRAISRSRATIGGAPNFAYDLCARKVTPEDMEGVDLGNWNLAFNGAETVRPETLKRFADAFRRWGFRSEAFFPCYGLAETGLLISGGLMPPPSFRRHVALLGTAAPGPARPPDGTGVS</sequence>
<keyword evidence="5" id="KW-1185">Reference proteome</keyword>